<dbReference type="RefSeq" id="WP_425560798.1">
    <property type="nucleotide sequence ID" value="NZ_BAAALS010000024.1"/>
</dbReference>
<proteinExistence type="predicted"/>
<dbReference type="InterPro" id="IPR032871">
    <property type="entry name" value="AHH_dom_containing"/>
</dbReference>
<organism evidence="2 3">
    <name type="scientific">Luedemannella helvata</name>
    <dbReference type="NCBI Taxonomy" id="349315"/>
    <lineage>
        <taxon>Bacteria</taxon>
        <taxon>Bacillati</taxon>
        <taxon>Actinomycetota</taxon>
        <taxon>Actinomycetes</taxon>
        <taxon>Micromonosporales</taxon>
        <taxon>Micromonosporaceae</taxon>
        <taxon>Luedemannella</taxon>
    </lineage>
</organism>
<reference evidence="2 3" key="1">
    <citation type="journal article" date="2019" name="Int. J. Syst. Evol. Microbiol.">
        <title>The Global Catalogue of Microorganisms (GCM) 10K type strain sequencing project: providing services to taxonomists for standard genome sequencing and annotation.</title>
        <authorList>
            <consortium name="The Broad Institute Genomics Platform"/>
            <consortium name="The Broad Institute Genome Sequencing Center for Infectious Disease"/>
            <person name="Wu L."/>
            <person name="Ma J."/>
        </authorList>
    </citation>
    <scope>NUCLEOTIDE SEQUENCE [LARGE SCALE GENOMIC DNA]</scope>
    <source>
        <strain evidence="2 3">JCM 13249</strain>
    </source>
</reference>
<evidence type="ECO:0000256" key="1">
    <source>
        <dbReference type="SAM" id="MobiDB-lite"/>
    </source>
</evidence>
<dbReference type="EMBL" id="BAAALS010000024">
    <property type="protein sequence ID" value="GAA1767672.1"/>
    <property type="molecule type" value="Genomic_DNA"/>
</dbReference>
<name>A0ABN2KVW5_9ACTN</name>
<evidence type="ECO:0000313" key="3">
    <source>
        <dbReference type="Proteomes" id="UP001500655"/>
    </source>
</evidence>
<sequence>MLAGDAPVLVHNCSKTLGKNLRKNGEEPPPGTIGPEAHHIVPQKESAANPARQVLARIGLDMDSHFNGVWLGRQPHSGTFNWPRYSATIYPQWINDQIVNAYASGGAKHVMKVLSRTKRELAAMNRVFGQQLI</sequence>
<keyword evidence="3" id="KW-1185">Reference proteome</keyword>
<accession>A0ABN2KVW5</accession>
<evidence type="ECO:0000313" key="2">
    <source>
        <dbReference type="EMBL" id="GAA1767672.1"/>
    </source>
</evidence>
<dbReference type="Pfam" id="PF14412">
    <property type="entry name" value="AHH"/>
    <property type="match status" value="1"/>
</dbReference>
<comment type="caution">
    <text evidence="2">The sequence shown here is derived from an EMBL/GenBank/DDBJ whole genome shotgun (WGS) entry which is preliminary data.</text>
</comment>
<dbReference type="Proteomes" id="UP001500655">
    <property type="component" value="Unassembled WGS sequence"/>
</dbReference>
<gene>
    <name evidence="2" type="ORF">GCM10009681_43430</name>
</gene>
<feature type="region of interest" description="Disordered" evidence="1">
    <location>
        <begin position="18"/>
        <end position="37"/>
    </location>
</feature>
<protein>
    <submittedName>
        <fullName evidence="2">Uncharacterized protein</fullName>
    </submittedName>
</protein>